<dbReference type="AlphaFoldDB" id="A0A7J7KR97"/>
<keyword evidence="16" id="KW-0460">Magnesium</keyword>
<dbReference type="PANTHER" id="PTHR10741">
    <property type="entry name" value="TRANSLIN AND TRANSLIN ASSOCIATED PROTEIN X"/>
    <property type="match status" value="1"/>
</dbReference>
<keyword evidence="16" id="KW-0479">Metal-binding</keyword>
<keyword evidence="18" id="KW-1185">Reference proteome</keyword>
<evidence type="ECO:0000256" key="13">
    <source>
        <dbReference type="ARBA" id="ARBA00025374"/>
    </source>
</evidence>
<dbReference type="GO" id="GO:0016787">
    <property type="term" value="F:hydrolase activity"/>
    <property type="evidence" value="ECO:0007669"/>
    <property type="project" value="UniProtKB-KW"/>
</dbReference>
<comment type="subunit">
    <text evidence="4">Ring-shaped heterooctamer of six TSN and two TSNAX subunits, DNA/RNA binding occurs inside the ring.</text>
</comment>
<dbReference type="InterPro" id="IPR016069">
    <property type="entry name" value="Translin_C"/>
</dbReference>
<evidence type="ECO:0000256" key="4">
    <source>
        <dbReference type="ARBA" id="ARBA00011685"/>
    </source>
</evidence>
<dbReference type="GO" id="GO:0003697">
    <property type="term" value="F:single-stranded DNA binding"/>
    <property type="evidence" value="ECO:0007669"/>
    <property type="project" value="InterPro"/>
</dbReference>
<dbReference type="GO" id="GO:0005737">
    <property type="term" value="C:cytoplasm"/>
    <property type="evidence" value="ECO:0007669"/>
    <property type="project" value="UniProtKB-SubCell"/>
</dbReference>
<dbReference type="SUPFAM" id="SSF74784">
    <property type="entry name" value="Translin"/>
    <property type="match status" value="1"/>
</dbReference>
<dbReference type="GO" id="GO:0016070">
    <property type="term" value="P:RNA metabolic process"/>
    <property type="evidence" value="ECO:0007669"/>
    <property type="project" value="InterPro"/>
</dbReference>
<evidence type="ECO:0000256" key="1">
    <source>
        <dbReference type="ARBA" id="ARBA00004123"/>
    </source>
</evidence>
<dbReference type="FunFam" id="1.20.58.190:FF:000001">
    <property type="entry name" value="Translin"/>
    <property type="match status" value="1"/>
</dbReference>
<evidence type="ECO:0000313" key="18">
    <source>
        <dbReference type="Proteomes" id="UP000593567"/>
    </source>
</evidence>
<dbReference type="GO" id="GO:0005634">
    <property type="term" value="C:nucleus"/>
    <property type="evidence" value="ECO:0007669"/>
    <property type="project" value="UniProtKB-SubCell"/>
</dbReference>
<dbReference type="Proteomes" id="UP000593567">
    <property type="component" value="Unassembled WGS sequence"/>
</dbReference>
<evidence type="ECO:0000256" key="2">
    <source>
        <dbReference type="ARBA" id="ARBA00004496"/>
    </source>
</evidence>
<name>A0A7J7KR97_BUGNE</name>
<protein>
    <recommendedName>
        <fullName evidence="5">Translin</fullName>
    </recommendedName>
    <alternativeName>
        <fullName evidence="15">Component 3 of promoter of RISC</fullName>
    </alternativeName>
</protein>
<keyword evidence="12" id="KW-0539">Nucleus</keyword>
<dbReference type="Gene3D" id="1.20.58.200">
    <property type="entry name" value="Translin, domain 2"/>
    <property type="match status" value="1"/>
</dbReference>
<reference evidence="17" key="1">
    <citation type="submission" date="2020-06" db="EMBL/GenBank/DDBJ databases">
        <title>Draft genome of Bugula neritina, a colonial animal packing powerful symbionts and potential medicines.</title>
        <authorList>
            <person name="Rayko M."/>
        </authorList>
    </citation>
    <scope>NUCLEOTIDE SEQUENCE [LARGE SCALE GENOMIC DNA]</scope>
    <source>
        <strain evidence="17">Kwan_BN1</strain>
    </source>
</reference>
<dbReference type="InterPro" id="IPR036081">
    <property type="entry name" value="Translin_sf"/>
</dbReference>
<keyword evidence="9" id="KW-0378">Hydrolase</keyword>
<keyword evidence="8" id="KW-0255">Endonuclease</keyword>
<evidence type="ECO:0000313" key="17">
    <source>
        <dbReference type="EMBL" id="KAF6040721.1"/>
    </source>
</evidence>
<evidence type="ECO:0000256" key="14">
    <source>
        <dbReference type="ARBA" id="ARBA00025410"/>
    </source>
</evidence>
<dbReference type="CDD" id="cd14819">
    <property type="entry name" value="Translin"/>
    <property type="match status" value="1"/>
</dbReference>
<keyword evidence="10" id="KW-0694">RNA-binding</keyword>
<comment type="caution">
    <text evidence="17">The sequence shown here is derived from an EMBL/GenBank/DDBJ whole genome shotgun (WGS) entry which is preliminary data.</text>
</comment>
<dbReference type="EMBL" id="VXIV02000108">
    <property type="protein sequence ID" value="KAF6040721.1"/>
    <property type="molecule type" value="Genomic_DNA"/>
</dbReference>
<comment type="function">
    <text evidence="14">Exhibits both single-stranded and double-stranded endoribonuclease activity. May act as an activator of RNA-induced silencing complex (RISC) by facilitating endonucleolytic cleavage of the siRNA passenger strand.</text>
</comment>
<accession>A0A7J7KR97</accession>
<proteinExistence type="inferred from homology"/>
<dbReference type="GO" id="GO:0043565">
    <property type="term" value="F:sequence-specific DNA binding"/>
    <property type="evidence" value="ECO:0007669"/>
    <property type="project" value="InterPro"/>
</dbReference>
<comment type="subcellular location">
    <subcellularLocation>
        <location evidence="2">Cytoplasm</location>
    </subcellularLocation>
    <subcellularLocation>
        <location evidence="1">Nucleus</location>
    </subcellularLocation>
</comment>
<feature type="binding site" evidence="16">
    <location>
        <position position="162"/>
    </location>
    <ligand>
        <name>Mg(2+)</name>
        <dbReference type="ChEBI" id="CHEBI:18420"/>
    </ligand>
</feature>
<evidence type="ECO:0000256" key="7">
    <source>
        <dbReference type="ARBA" id="ARBA00022722"/>
    </source>
</evidence>
<dbReference type="InterPro" id="IPR016068">
    <property type="entry name" value="Translin_N"/>
</dbReference>
<keyword evidence="11" id="KW-0238">DNA-binding</keyword>
<evidence type="ECO:0000256" key="3">
    <source>
        <dbReference type="ARBA" id="ARBA00005902"/>
    </source>
</evidence>
<comment type="similarity">
    <text evidence="3">Belongs to the translin family.</text>
</comment>
<dbReference type="GO" id="GO:0046872">
    <property type="term" value="F:metal ion binding"/>
    <property type="evidence" value="ECO:0007669"/>
    <property type="project" value="UniProtKB-KW"/>
</dbReference>
<keyword evidence="6" id="KW-0963">Cytoplasm</keyword>
<evidence type="ECO:0000256" key="8">
    <source>
        <dbReference type="ARBA" id="ARBA00022759"/>
    </source>
</evidence>
<evidence type="ECO:0000256" key="9">
    <source>
        <dbReference type="ARBA" id="ARBA00022801"/>
    </source>
</evidence>
<dbReference type="GO" id="GO:0004519">
    <property type="term" value="F:endonuclease activity"/>
    <property type="evidence" value="ECO:0007669"/>
    <property type="project" value="UniProtKB-KW"/>
</dbReference>
<evidence type="ECO:0000256" key="6">
    <source>
        <dbReference type="ARBA" id="ARBA00022490"/>
    </source>
</evidence>
<evidence type="ECO:0000256" key="5">
    <source>
        <dbReference type="ARBA" id="ARBA00022196"/>
    </source>
</evidence>
<comment type="function">
    <text evidence="13">DNA-binding protein that specifically recognizes consensus sequences at the breakpoint junctions in chromosomal translocations, mostly involving immunoglobulin (Ig)/T-cell receptor gene segments. Seems to recognize single-stranded DNA ends generated by staggered breaks occurring at recombination hot spots.</text>
</comment>
<evidence type="ECO:0000256" key="15">
    <source>
        <dbReference type="ARBA" id="ARBA00030513"/>
    </source>
</evidence>
<dbReference type="GO" id="GO:0003723">
    <property type="term" value="F:RNA binding"/>
    <property type="evidence" value="ECO:0007669"/>
    <property type="project" value="UniProtKB-KW"/>
</dbReference>
<dbReference type="OrthoDB" id="829at2759"/>
<evidence type="ECO:0000256" key="12">
    <source>
        <dbReference type="ARBA" id="ARBA00023242"/>
    </source>
</evidence>
<organism evidence="17 18">
    <name type="scientific">Bugula neritina</name>
    <name type="common">Brown bryozoan</name>
    <name type="synonym">Sertularia neritina</name>
    <dbReference type="NCBI Taxonomy" id="10212"/>
    <lineage>
        <taxon>Eukaryota</taxon>
        <taxon>Metazoa</taxon>
        <taxon>Spiralia</taxon>
        <taxon>Lophotrochozoa</taxon>
        <taxon>Bryozoa</taxon>
        <taxon>Gymnolaemata</taxon>
        <taxon>Cheilostomatida</taxon>
        <taxon>Flustrina</taxon>
        <taxon>Buguloidea</taxon>
        <taxon>Bugulidae</taxon>
        <taxon>Bugula</taxon>
    </lineage>
</organism>
<dbReference type="InterPro" id="IPR002848">
    <property type="entry name" value="Translin_fam"/>
</dbReference>
<dbReference type="FunFam" id="1.20.58.200:FF:000002">
    <property type="entry name" value="Putative translin"/>
    <property type="match status" value="1"/>
</dbReference>
<dbReference type="Pfam" id="PF01997">
    <property type="entry name" value="Translin"/>
    <property type="match status" value="1"/>
</dbReference>
<gene>
    <name evidence="17" type="ORF">EB796_000970</name>
</gene>
<dbReference type="Gene3D" id="1.20.58.190">
    <property type="entry name" value="Translin, domain 1"/>
    <property type="match status" value="1"/>
</dbReference>
<dbReference type="InterPro" id="IPR033956">
    <property type="entry name" value="Translin"/>
</dbReference>
<evidence type="ECO:0000256" key="16">
    <source>
        <dbReference type="PIRSR" id="PIRSR602848-1"/>
    </source>
</evidence>
<evidence type="ECO:0000256" key="10">
    <source>
        <dbReference type="ARBA" id="ARBA00022884"/>
    </source>
</evidence>
<sequence>MAADNLGCGGDTITAIFGSFQKDLELEQEKREDIRVVVKELDQTVRQMITTLQSIHKPGGLSKVTELVEQTRAILKQTIPDLYSKLAETVSKAEFYRYHDHWKFCTQKLTFVVTFIEFLSTGKLLLWHEAADSLSLTTDRSSDKLYYDLEDYLHGLVSLSNELSRLAVNSVTAADYAKPLQIAAFMNDLDSGFRLLNLKNDSLRKRFDSMKYDMRKVEEVVYDISIRGLTAAPQESESSKAKDESSSV</sequence>
<keyword evidence="7" id="KW-0540">Nuclease</keyword>
<evidence type="ECO:0000256" key="11">
    <source>
        <dbReference type="ARBA" id="ARBA00023125"/>
    </source>
</evidence>